<dbReference type="PANTHER" id="PTHR44103">
    <property type="entry name" value="PROPROTEIN CONVERTASE P"/>
    <property type="match status" value="1"/>
</dbReference>
<evidence type="ECO:0000313" key="2">
    <source>
        <dbReference type="EMBL" id="CAJ1378852.1"/>
    </source>
</evidence>
<comment type="caution">
    <text evidence="2">The sequence shown here is derived from an EMBL/GenBank/DDBJ whole genome shotgun (WGS) entry which is preliminary data.</text>
</comment>
<evidence type="ECO:0000256" key="1">
    <source>
        <dbReference type="ARBA" id="ARBA00022729"/>
    </source>
</evidence>
<accession>A0AA36I0L5</accession>
<dbReference type="Pfam" id="PF13517">
    <property type="entry name" value="FG-GAP_3"/>
    <property type="match status" value="2"/>
</dbReference>
<dbReference type="AlphaFoldDB" id="A0AA36I0L5"/>
<feature type="non-terminal residue" evidence="2">
    <location>
        <position position="550"/>
    </location>
</feature>
<protein>
    <submittedName>
        <fullName evidence="2">Uncharacterized protein</fullName>
    </submittedName>
</protein>
<keyword evidence="1" id="KW-0732">Signal</keyword>
<name>A0AA36I0L5_9DINO</name>
<dbReference type="SUPFAM" id="SSF69318">
    <property type="entry name" value="Integrin alpha N-terminal domain"/>
    <property type="match status" value="1"/>
</dbReference>
<keyword evidence="3" id="KW-1185">Reference proteome</keyword>
<dbReference type="Gene3D" id="2.130.10.130">
    <property type="entry name" value="Integrin alpha, N-terminal"/>
    <property type="match status" value="2"/>
</dbReference>
<dbReference type="EMBL" id="CAUJNA010000572">
    <property type="protein sequence ID" value="CAJ1378852.1"/>
    <property type="molecule type" value="Genomic_DNA"/>
</dbReference>
<dbReference type="InterPro" id="IPR013517">
    <property type="entry name" value="FG-GAP"/>
</dbReference>
<gene>
    <name evidence="2" type="ORF">EVOR1521_LOCUS7250</name>
</gene>
<organism evidence="2 3">
    <name type="scientific">Effrenium voratum</name>
    <dbReference type="NCBI Taxonomy" id="2562239"/>
    <lineage>
        <taxon>Eukaryota</taxon>
        <taxon>Sar</taxon>
        <taxon>Alveolata</taxon>
        <taxon>Dinophyceae</taxon>
        <taxon>Suessiales</taxon>
        <taxon>Symbiodiniaceae</taxon>
        <taxon>Effrenium</taxon>
    </lineage>
</organism>
<sequence length="550" mass="59199">MTGTLLSGDGLVEAENRLNSEIEEWRIEYLQDTEKRFGSQHSVQMAHPRRPRHVCATQAAAAVVAHSFFVAMCDNSWPRPSEPSMKKIQQEATCDNSILLQHKTSRRVGDAGLQSVQEAALAQRPTYGSLEGIALADFDGDGVLDQFLCNHDDMRPNATAAESTQRLLKGTSSGAFEEVTSSAGLFGHRCSGVAAADVDNDGDTDLVTALYRQREGSCKVWLNDGTGSFTELPGAIATASCPLFPGSVALADVNNDGKLDAYIGSFNDLLPNLPNHPSSVLIGDGTGNFALAEATGAEFPEFPCVASFMDLDDDGDQDIVVATCNKLTNNSGATVPILTPIYIFRNNFSQSGRVEFENDVAGFGIGLRVGLWMNVAFGDLDGDGLLDIFMGQAGCEILDEVDCPQVLRHAMFRNNGNGTYTDVAEEAGVAIHPFNWGAAFIDLENSGTQDLVTVGKLPLISGPVSVNLGTVYRNEGSFPWTLLDPWDIVVQDFGPTTPPAGPEESAAVMLLNVNKAKDPDNKWLKVTLWPDGSKQIKKLRGRMQQNAHVQ</sequence>
<evidence type="ECO:0000313" key="3">
    <source>
        <dbReference type="Proteomes" id="UP001178507"/>
    </source>
</evidence>
<reference evidence="2" key="1">
    <citation type="submission" date="2023-08" db="EMBL/GenBank/DDBJ databases">
        <authorList>
            <person name="Chen Y."/>
            <person name="Shah S."/>
            <person name="Dougan E. K."/>
            <person name="Thang M."/>
            <person name="Chan C."/>
        </authorList>
    </citation>
    <scope>NUCLEOTIDE SEQUENCE</scope>
</reference>
<dbReference type="PANTHER" id="PTHR44103:SF1">
    <property type="entry name" value="PROPROTEIN CONVERTASE P"/>
    <property type="match status" value="1"/>
</dbReference>
<proteinExistence type="predicted"/>
<dbReference type="InterPro" id="IPR028994">
    <property type="entry name" value="Integrin_alpha_N"/>
</dbReference>
<dbReference type="Proteomes" id="UP001178507">
    <property type="component" value="Unassembled WGS sequence"/>
</dbReference>